<evidence type="ECO:0000313" key="3">
    <source>
        <dbReference type="Proteomes" id="UP000736672"/>
    </source>
</evidence>
<reference evidence="2" key="1">
    <citation type="journal article" date="2021" name="Nat. Commun.">
        <title>Genetic determinants of endophytism in the Arabidopsis root mycobiome.</title>
        <authorList>
            <person name="Mesny F."/>
            <person name="Miyauchi S."/>
            <person name="Thiergart T."/>
            <person name="Pickel B."/>
            <person name="Atanasova L."/>
            <person name="Karlsson M."/>
            <person name="Huettel B."/>
            <person name="Barry K.W."/>
            <person name="Haridas S."/>
            <person name="Chen C."/>
            <person name="Bauer D."/>
            <person name="Andreopoulos W."/>
            <person name="Pangilinan J."/>
            <person name="LaButti K."/>
            <person name="Riley R."/>
            <person name="Lipzen A."/>
            <person name="Clum A."/>
            <person name="Drula E."/>
            <person name="Henrissat B."/>
            <person name="Kohler A."/>
            <person name="Grigoriev I.V."/>
            <person name="Martin F.M."/>
            <person name="Hacquard S."/>
        </authorList>
    </citation>
    <scope>NUCLEOTIDE SEQUENCE</scope>
    <source>
        <strain evidence="2">FSSC 5 MPI-SDFR-AT-0091</strain>
    </source>
</reference>
<dbReference type="Proteomes" id="UP000736672">
    <property type="component" value="Unassembled WGS sequence"/>
</dbReference>
<feature type="compositionally biased region" description="Basic and acidic residues" evidence="1">
    <location>
        <begin position="156"/>
        <end position="172"/>
    </location>
</feature>
<accession>A0A9P9L897</accession>
<dbReference type="AlphaFoldDB" id="A0A9P9L897"/>
<gene>
    <name evidence="2" type="ORF">B0J15DRAFT_26886</name>
</gene>
<keyword evidence="3" id="KW-1185">Reference proteome</keyword>
<protein>
    <submittedName>
        <fullName evidence="2">Uncharacterized protein</fullName>
    </submittedName>
</protein>
<dbReference type="EMBL" id="JAGTJS010000001">
    <property type="protein sequence ID" value="KAH7275846.1"/>
    <property type="molecule type" value="Genomic_DNA"/>
</dbReference>
<organism evidence="2 3">
    <name type="scientific">Fusarium solani</name>
    <name type="common">Filamentous fungus</name>
    <dbReference type="NCBI Taxonomy" id="169388"/>
    <lineage>
        <taxon>Eukaryota</taxon>
        <taxon>Fungi</taxon>
        <taxon>Dikarya</taxon>
        <taxon>Ascomycota</taxon>
        <taxon>Pezizomycotina</taxon>
        <taxon>Sordariomycetes</taxon>
        <taxon>Hypocreomycetidae</taxon>
        <taxon>Hypocreales</taxon>
        <taxon>Nectriaceae</taxon>
        <taxon>Fusarium</taxon>
        <taxon>Fusarium solani species complex</taxon>
    </lineage>
</organism>
<evidence type="ECO:0000313" key="2">
    <source>
        <dbReference type="EMBL" id="KAH7275846.1"/>
    </source>
</evidence>
<sequence>MEAIKLFVSGHYIRMLARARVDHHHLPFQGRLLFWSVPLSIRAPVYSGKHPCRPWSWNLRAGCVASPGGTSLLGSPGSHLLQRHFCSRRVAWCALACLFEVSRAWPAHSTTEIRGDHARAGSLPSLPFRPVPPAPGGDDDGGHNGMESLRGRAARGKHEIPTVDSETEKHNNGDPVGCLPNAASLPRTARAVCITNMLSQVCRLGDLAIRACWVSWDAIMV</sequence>
<name>A0A9P9L897_FUSSL</name>
<evidence type="ECO:0000256" key="1">
    <source>
        <dbReference type="SAM" id="MobiDB-lite"/>
    </source>
</evidence>
<comment type="caution">
    <text evidence="2">The sequence shown here is derived from an EMBL/GenBank/DDBJ whole genome shotgun (WGS) entry which is preliminary data.</text>
</comment>
<proteinExistence type="predicted"/>
<feature type="region of interest" description="Disordered" evidence="1">
    <location>
        <begin position="116"/>
        <end position="175"/>
    </location>
</feature>